<feature type="repeat" description="TPR" evidence="4">
    <location>
        <begin position="1221"/>
        <end position="1254"/>
    </location>
</feature>
<evidence type="ECO:0000256" key="5">
    <source>
        <dbReference type="SAM" id="Coils"/>
    </source>
</evidence>
<protein>
    <recommendedName>
        <fullName evidence="3">Nephrocystin-3</fullName>
    </recommendedName>
</protein>
<evidence type="ECO:0000256" key="3">
    <source>
        <dbReference type="ARBA" id="ARBA00040387"/>
    </source>
</evidence>
<dbReference type="Pfam" id="PF13181">
    <property type="entry name" value="TPR_8"/>
    <property type="match status" value="1"/>
</dbReference>
<dbReference type="SMART" id="SM00028">
    <property type="entry name" value="TPR"/>
    <property type="match status" value="7"/>
</dbReference>
<dbReference type="Proteomes" id="UP001165289">
    <property type="component" value="Unassembled WGS sequence"/>
</dbReference>
<dbReference type="Pfam" id="PF13374">
    <property type="entry name" value="TPR_10"/>
    <property type="match status" value="1"/>
</dbReference>
<dbReference type="InterPro" id="IPR019734">
    <property type="entry name" value="TPR_rpt"/>
</dbReference>
<evidence type="ECO:0000259" key="7">
    <source>
        <dbReference type="Pfam" id="PF13271"/>
    </source>
</evidence>
<dbReference type="PROSITE" id="PS50005">
    <property type="entry name" value="TPR"/>
    <property type="match status" value="5"/>
</dbReference>
<evidence type="ECO:0000256" key="1">
    <source>
        <dbReference type="ARBA" id="ARBA00022687"/>
    </source>
</evidence>
<evidence type="ECO:0000259" key="8">
    <source>
        <dbReference type="Pfam" id="PF24884"/>
    </source>
</evidence>
<feature type="repeat" description="TPR" evidence="4">
    <location>
        <begin position="821"/>
        <end position="854"/>
    </location>
</feature>
<dbReference type="PANTHER" id="PTHR19860:SF40">
    <property type="entry name" value="WD40 REPEAT-CONTAINING PROTEIN"/>
    <property type="match status" value="1"/>
</dbReference>
<feature type="domain" description="DUF4062" evidence="7">
    <location>
        <begin position="29"/>
        <end position="113"/>
    </location>
</feature>
<keyword evidence="2" id="KW-0677">Repeat</keyword>
<dbReference type="GO" id="GO:0080008">
    <property type="term" value="C:Cul4-RING E3 ubiquitin ligase complex"/>
    <property type="evidence" value="ECO:0007669"/>
    <property type="project" value="TreeGrafter"/>
</dbReference>
<dbReference type="SUPFAM" id="SSF48452">
    <property type="entry name" value="TPR-like"/>
    <property type="match status" value="4"/>
</dbReference>
<evidence type="ECO:0000256" key="4">
    <source>
        <dbReference type="PROSITE-ProRule" id="PRU00339"/>
    </source>
</evidence>
<accession>A0AAV7JTD7</accession>
<dbReference type="Pfam" id="PF13424">
    <property type="entry name" value="TPR_12"/>
    <property type="match status" value="2"/>
</dbReference>
<dbReference type="Pfam" id="PF05729">
    <property type="entry name" value="NACHT"/>
    <property type="match status" value="1"/>
</dbReference>
<dbReference type="Pfam" id="PF24884">
    <property type="entry name" value="NPHP3_hel"/>
    <property type="match status" value="1"/>
</dbReference>
<feature type="repeat" description="TPR" evidence="4">
    <location>
        <begin position="957"/>
        <end position="990"/>
    </location>
</feature>
<proteinExistence type="predicted"/>
<sequence>MSGSSVSERLQSSVHQALSEEGAKSRTIRVFFSSPFGGMEGERETLTRKYFPEIASYCQSFGYDFIPIDLRWGITKEAADNAMVMWLCLKEIDNSDIFVGFYGMRYGWHDATGSDKLLDQNFEKAKDDYGWIMQYRHRSVTELEMRHGHLNKIGTIPSCFFFRNESFDTQKVIDLEVSGQKGEIRKYRAENDKANDLRRQLIREVKQKDSKQHLISMKDYDTPEDGATKIHFALMTYLKTILPNTVEPANTFKDIFLQRHVGFFASKLMKPFIGGNDIFTQLTLHAKGQAVIPVRFDSISVEDSMTSASYNSSEASSISYEEVGQKPIVLISGPGGGKSSVMCHWMKGFIRDHQNMIVFYHFVGTSAGSTNARIILMRMIMELYEGLEVQGQTEGFESAPDPEKLATKPIKDITKELGLVLKQIASHKRSALILLDGLHTLSLGKQGRPLSWLPKSYPKGVNLIVSISSKNPKLRRELVGKRRWHPLEIKSLDNDCQEEIINQVLTPRGKALSPYQTEMILSNKQCNNPLYLNIVLEEMVMFGDFFKLDAHMQDCLQAVNTKELFTKVIKRLSNDAQLILKRDDVLKQVMIGIHVSNNGLSEKEIRHNIKLDQREWSHIFFSLEKYLTANGVILNFAYSDLNEAVRDLYLPDPEDFSYAAKDLAESFLEILDPIVNPSEDKPIDKGRVARVASELPYLLSRTLTIPGQKEKLVNILSNIYIFNSLYTPSTKYDLIGYWNELGVSFEKKGKTMFDAYRESLEAFKQTNTATSGYSIVEICDDLASFLIDSGFYQFSEEFYIQAKEIQEEISSKDPNPDETLADILNKLGNFYVDTEQFEKAFEAQSRALCLREELANNAPDKETRDKYLSGMAMCYNGIAILCMRQKDYDKAVQNFETTLSYHKQALGEVHQLVADTYNNIGSCYYTHKQYVEAINAFNDALKVYNQVYSDSLPPDIGGVMTNLAMCYRYQNDFTQAENLYKEALRIREAALGRDHPDIAHTLMAIGLFEIQRENYSIAEEHFRRALEMFEAAYGKSHLLVAQAYDNLCRSLVLSQKVADAYNCFQSSMAIYKKRKVFNRSSIGLMYTFVEYHQSKDDFTTAYELLLDCIRHEERRDYHFVSIEAVYNKLEESNRPPRDATTTVDKGLELFPNSEALLIAKLDVCLQNKDVAIIAELLKSHNFPSTSYFLVFNACVQASMLEQGLSMLEQLIACDTSDQSKVRALKELSIGYHSLKQFDKASEYLELLCKLDPDNYTAKFNLGRLQILPPYNDFSRASILIEEALKIATNANDEDSINEFKVCLENLTALND</sequence>
<dbReference type="InterPro" id="IPR025139">
    <property type="entry name" value="DUF4062"/>
</dbReference>
<dbReference type="InterPro" id="IPR007111">
    <property type="entry name" value="NACHT_NTPase"/>
</dbReference>
<evidence type="ECO:0000259" key="6">
    <source>
        <dbReference type="Pfam" id="PF05729"/>
    </source>
</evidence>
<keyword evidence="4" id="KW-0802">TPR repeat</keyword>
<comment type="caution">
    <text evidence="9">The sequence shown here is derived from an EMBL/GenBank/DDBJ whole genome shotgun (WGS) entry which is preliminary data.</text>
</comment>
<evidence type="ECO:0000313" key="9">
    <source>
        <dbReference type="EMBL" id="KAI6651700.1"/>
    </source>
</evidence>
<gene>
    <name evidence="9" type="ORF">LOD99_4948</name>
</gene>
<keyword evidence="10" id="KW-1185">Reference proteome</keyword>
<dbReference type="InterPro" id="IPR051191">
    <property type="entry name" value="DCAF12"/>
</dbReference>
<dbReference type="GO" id="GO:0016055">
    <property type="term" value="P:Wnt signaling pathway"/>
    <property type="evidence" value="ECO:0007669"/>
    <property type="project" value="UniProtKB-KW"/>
</dbReference>
<dbReference type="InterPro" id="IPR027417">
    <property type="entry name" value="P-loop_NTPase"/>
</dbReference>
<keyword evidence="1" id="KW-0879">Wnt signaling pathway</keyword>
<name>A0AAV7JTD7_9METZ</name>
<feature type="domain" description="NACHT" evidence="6">
    <location>
        <begin position="329"/>
        <end position="504"/>
    </location>
</feature>
<organism evidence="9 10">
    <name type="scientific">Oopsacas minuta</name>
    <dbReference type="NCBI Taxonomy" id="111878"/>
    <lineage>
        <taxon>Eukaryota</taxon>
        <taxon>Metazoa</taxon>
        <taxon>Porifera</taxon>
        <taxon>Hexactinellida</taxon>
        <taxon>Hexasterophora</taxon>
        <taxon>Lyssacinosida</taxon>
        <taxon>Leucopsacidae</taxon>
        <taxon>Oopsacas</taxon>
    </lineage>
</organism>
<dbReference type="InterPro" id="IPR011990">
    <property type="entry name" value="TPR-like_helical_dom_sf"/>
</dbReference>
<dbReference type="Pfam" id="PF13271">
    <property type="entry name" value="DUF4062"/>
    <property type="match status" value="1"/>
</dbReference>
<evidence type="ECO:0000313" key="10">
    <source>
        <dbReference type="Proteomes" id="UP001165289"/>
    </source>
</evidence>
<dbReference type="InterPro" id="IPR056883">
    <property type="entry name" value="NPHP3_hel"/>
</dbReference>
<feature type="repeat" description="TPR" evidence="4">
    <location>
        <begin position="914"/>
        <end position="947"/>
    </location>
</feature>
<dbReference type="PANTHER" id="PTHR19860">
    <property type="entry name" value="DDB1- AND CUL4-ASSOCIATED FACTOR 12-RELATED"/>
    <property type="match status" value="1"/>
</dbReference>
<feature type="coiled-coil region" evidence="5">
    <location>
        <begin position="184"/>
        <end position="211"/>
    </location>
</feature>
<feature type="domain" description="Nephrocystin 3 helical" evidence="8">
    <location>
        <begin position="522"/>
        <end position="625"/>
    </location>
</feature>
<dbReference type="EMBL" id="JAKMXF010000302">
    <property type="protein sequence ID" value="KAI6651700.1"/>
    <property type="molecule type" value="Genomic_DNA"/>
</dbReference>
<dbReference type="Gene3D" id="1.25.40.10">
    <property type="entry name" value="Tetratricopeptide repeat domain"/>
    <property type="match status" value="3"/>
</dbReference>
<reference evidence="9 10" key="1">
    <citation type="journal article" date="2023" name="BMC Biol.">
        <title>The compact genome of the sponge Oopsacas minuta (Hexactinellida) is lacking key metazoan core genes.</title>
        <authorList>
            <person name="Santini S."/>
            <person name="Schenkelaars Q."/>
            <person name="Jourda C."/>
            <person name="Duchesne M."/>
            <person name="Belahbib H."/>
            <person name="Rocher C."/>
            <person name="Selva M."/>
            <person name="Riesgo A."/>
            <person name="Vervoort M."/>
            <person name="Leys S.P."/>
            <person name="Kodjabachian L."/>
            <person name="Le Bivic A."/>
            <person name="Borchiellini C."/>
            <person name="Claverie J.M."/>
            <person name="Renard E."/>
        </authorList>
    </citation>
    <scope>NUCLEOTIDE SEQUENCE [LARGE SCALE GENOMIC DNA]</scope>
    <source>
        <strain evidence="9">SPO-2</strain>
    </source>
</reference>
<evidence type="ECO:0000256" key="2">
    <source>
        <dbReference type="ARBA" id="ARBA00022737"/>
    </source>
</evidence>
<dbReference type="SUPFAM" id="SSF52540">
    <property type="entry name" value="P-loop containing nucleoside triphosphate hydrolases"/>
    <property type="match status" value="1"/>
</dbReference>
<keyword evidence="5" id="KW-0175">Coiled coil</keyword>
<feature type="repeat" description="TPR" evidence="4">
    <location>
        <begin position="999"/>
        <end position="1032"/>
    </location>
</feature>